<evidence type="ECO:0000313" key="3">
    <source>
        <dbReference type="Proteomes" id="UP000237438"/>
    </source>
</evidence>
<organism evidence="2 3">
    <name type="scientific">Erysiphe pulchra</name>
    <dbReference type="NCBI Taxonomy" id="225359"/>
    <lineage>
        <taxon>Eukaryota</taxon>
        <taxon>Fungi</taxon>
        <taxon>Dikarya</taxon>
        <taxon>Ascomycota</taxon>
        <taxon>Pezizomycotina</taxon>
        <taxon>Leotiomycetes</taxon>
        <taxon>Erysiphales</taxon>
        <taxon>Erysiphaceae</taxon>
        <taxon>Erysiphe</taxon>
    </lineage>
</organism>
<feature type="region of interest" description="Disordered" evidence="1">
    <location>
        <begin position="411"/>
        <end position="472"/>
    </location>
</feature>
<name>A0A2S4PMF8_9PEZI</name>
<keyword evidence="3" id="KW-1185">Reference proteome</keyword>
<accession>A0A2S4PMF8</accession>
<protein>
    <submittedName>
        <fullName evidence="2">Uncharacterized protein</fullName>
    </submittedName>
</protein>
<dbReference type="Proteomes" id="UP000237438">
    <property type="component" value="Unassembled WGS sequence"/>
</dbReference>
<feature type="region of interest" description="Disordered" evidence="1">
    <location>
        <begin position="341"/>
        <end position="376"/>
    </location>
</feature>
<feature type="compositionally biased region" description="Low complexity" evidence="1">
    <location>
        <begin position="341"/>
        <end position="354"/>
    </location>
</feature>
<feature type="region of interest" description="Disordered" evidence="1">
    <location>
        <begin position="69"/>
        <end position="97"/>
    </location>
</feature>
<comment type="caution">
    <text evidence="2">The sequence shown here is derived from an EMBL/GenBank/DDBJ whole genome shotgun (WGS) entry which is preliminary data.</text>
</comment>
<feature type="compositionally biased region" description="Polar residues" evidence="1">
    <location>
        <begin position="275"/>
        <end position="291"/>
    </location>
</feature>
<dbReference type="AlphaFoldDB" id="A0A2S4PMF8"/>
<sequence>MNAGGLAQMASFNNFTSGSEFGVPTSGFTSRRGSTIKSLSFDQSKISGLSENSVPTPRTSRSHLLAGLRTAPKSSRSPGPLTAPPYLHQNSPSNALRYSTENMNHCDPMTSYNHMDQQNICNGQLYTMPEDILAPPEIHIDESGCEQMDVNYYTQLVATNRYLAEQQQRLQQQLLNVQAAAQQFQGMNLGIQQCSTPPITPQSLYQQQLKYNLQTSSSPSGNMLPLYPFYNTLTGKPTYIQLNQQTGHFENLQNGQNFANYTSTQRTTLPTRTTISALSPESNSLSRSASPQEKPRSPAYDHTPLPPPSAGAYRRGHRKVPSSLALYSEHSPYLDVTKSSATHKTSVVTSTTSSGFGPGQARIGEHPIRQPRGPPSMDILLAKPTSKFEGAKNFATRTRRSAVDNLMRAGIERRRAPGSAGSGSISPASDAGEFTFSVTDNDSDSGRSGGGSLSSRPTLGSPRTSIHGAIGSNRPSVNCKFI</sequence>
<gene>
    <name evidence="2" type="ORF">EPUL_006622</name>
</gene>
<proteinExistence type="predicted"/>
<reference evidence="2 3" key="1">
    <citation type="submission" date="2017-10" db="EMBL/GenBank/DDBJ databases">
        <title>Development of genomic resources for the powdery mildew, Erysiphe pulchra.</title>
        <authorList>
            <person name="Wadl P.A."/>
            <person name="Mack B.M."/>
            <person name="Moore G."/>
            <person name="Beltz S.B."/>
        </authorList>
    </citation>
    <scope>NUCLEOTIDE SEQUENCE [LARGE SCALE GENOMIC DNA]</scope>
    <source>
        <strain evidence="2">Cflorida</strain>
    </source>
</reference>
<feature type="compositionally biased region" description="Polar residues" evidence="1">
    <location>
        <begin position="88"/>
        <end position="97"/>
    </location>
</feature>
<dbReference type="OrthoDB" id="4092340at2759"/>
<feature type="region of interest" description="Disordered" evidence="1">
    <location>
        <begin position="273"/>
        <end position="318"/>
    </location>
</feature>
<dbReference type="EMBL" id="PEDP01001766">
    <property type="protein sequence ID" value="POS83242.1"/>
    <property type="molecule type" value="Genomic_DNA"/>
</dbReference>
<evidence type="ECO:0000313" key="2">
    <source>
        <dbReference type="EMBL" id="POS83242.1"/>
    </source>
</evidence>
<dbReference type="STRING" id="225359.A0A2S4PMF8"/>
<evidence type="ECO:0000256" key="1">
    <source>
        <dbReference type="SAM" id="MobiDB-lite"/>
    </source>
</evidence>
<feature type="compositionally biased region" description="Low complexity" evidence="1">
    <location>
        <begin position="417"/>
        <end position="432"/>
    </location>
</feature>
<feature type="compositionally biased region" description="Low complexity" evidence="1">
    <location>
        <begin position="453"/>
        <end position="462"/>
    </location>
</feature>